<reference evidence="1" key="1">
    <citation type="journal article" date="2014" name="Int. J. Syst. Evol. Microbiol.">
        <title>Complete genome sequence of Corynebacterium casei LMG S-19264T (=DSM 44701T), isolated from a smear-ripened cheese.</title>
        <authorList>
            <consortium name="US DOE Joint Genome Institute (JGI-PGF)"/>
            <person name="Walter F."/>
            <person name="Albersmeier A."/>
            <person name="Kalinowski J."/>
            <person name="Ruckert C."/>
        </authorList>
    </citation>
    <scope>NUCLEOTIDE SEQUENCE</scope>
    <source>
        <strain evidence="1">KCTC 22164</strain>
    </source>
</reference>
<keyword evidence="2" id="KW-1185">Reference proteome</keyword>
<gene>
    <name evidence="1" type="ORF">GCM10007391_02950</name>
</gene>
<name>A0A918JE02_9ALTE</name>
<organism evidence="1 2">
    <name type="scientific">Alteromonas halophila</name>
    <dbReference type="NCBI Taxonomy" id="516698"/>
    <lineage>
        <taxon>Bacteria</taxon>
        <taxon>Pseudomonadati</taxon>
        <taxon>Pseudomonadota</taxon>
        <taxon>Gammaproteobacteria</taxon>
        <taxon>Alteromonadales</taxon>
        <taxon>Alteromonadaceae</taxon>
        <taxon>Alteromonas/Salinimonas group</taxon>
        <taxon>Alteromonas</taxon>
    </lineage>
</organism>
<proteinExistence type="predicted"/>
<reference evidence="1" key="2">
    <citation type="submission" date="2020-09" db="EMBL/GenBank/DDBJ databases">
        <authorList>
            <person name="Sun Q."/>
            <person name="Kim S."/>
        </authorList>
    </citation>
    <scope>NUCLEOTIDE SEQUENCE</scope>
    <source>
        <strain evidence="1">KCTC 22164</strain>
    </source>
</reference>
<dbReference type="EMBL" id="BMXP01000001">
    <property type="protein sequence ID" value="GGW74405.1"/>
    <property type="molecule type" value="Genomic_DNA"/>
</dbReference>
<evidence type="ECO:0000313" key="2">
    <source>
        <dbReference type="Proteomes" id="UP000631300"/>
    </source>
</evidence>
<dbReference type="Proteomes" id="UP000631300">
    <property type="component" value="Unassembled WGS sequence"/>
</dbReference>
<protein>
    <submittedName>
        <fullName evidence="1">Uncharacterized protein</fullName>
    </submittedName>
</protein>
<dbReference type="AlphaFoldDB" id="A0A918JE02"/>
<evidence type="ECO:0000313" key="1">
    <source>
        <dbReference type="EMBL" id="GGW74405.1"/>
    </source>
</evidence>
<accession>A0A918JE02</accession>
<comment type="caution">
    <text evidence="1">The sequence shown here is derived from an EMBL/GenBank/DDBJ whole genome shotgun (WGS) entry which is preliminary data.</text>
</comment>
<sequence length="70" mass="7646">MYALFIPVPETLPPPCKEIRLNKHQYDKENFADNRGEAGSAAKVDNPASGGCPHMKIVLAFLLQTGTFSV</sequence>